<dbReference type="AlphaFoldDB" id="A0A1R3G322"/>
<feature type="compositionally biased region" description="Basic residues" evidence="1">
    <location>
        <begin position="19"/>
        <end position="29"/>
    </location>
</feature>
<sequence>MKNKAARRFRKPEQVDKKTKPKSFLHKPCKNNGRD</sequence>
<reference evidence="3" key="1">
    <citation type="submission" date="2013-09" db="EMBL/GenBank/DDBJ databases">
        <title>Corchorus olitorius genome sequencing.</title>
        <authorList>
            <person name="Alam M."/>
            <person name="Haque M.S."/>
            <person name="Islam M.S."/>
            <person name="Emdad E.M."/>
            <person name="Islam M.M."/>
            <person name="Ahmed B."/>
            <person name="Halim A."/>
            <person name="Hossen Q.M.M."/>
            <person name="Hossain M.Z."/>
            <person name="Ahmed R."/>
            <person name="Khan M.M."/>
            <person name="Islam R."/>
            <person name="Rashid M.M."/>
            <person name="Khan S.A."/>
            <person name="Rahman M.S."/>
            <person name="Alam M."/>
            <person name="Yahiya A.S."/>
            <person name="Khan M.S."/>
            <person name="Azam M.S."/>
            <person name="Haque T."/>
            <person name="Lashkar M.Z.H."/>
            <person name="Akhand A.I."/>
            <person name="Morshed G."/>
            <person name="Roy S."/>
            <person name="Uddin K.S."/>
            <person name="Rabeya T."/>
            <person name="Hossain A.S."/>
            <person name="Chowdhury A."/>
            <person name="Snigdha A.R."/>
            <person name="Mortoza M.S."/>
            <person name="Matin S.A."/>
            <person name="Hoque S.M.E."/>
            <person name="Islam M.K."/>
            <person name="Roy D.K."/>
            <person name="Haider R."/>
            <person name="Moosa M.M."/>
            <person name="Elias S.M."/>
            <person name="Hasan A.M."/>
            <person name="Jahan S."/>
            <person name="Shafiuddin M."/>
            <person name="Mahmood N."/>
            <person name="Shommy N.S."/>
        </authorList>
    </citation>
    <scope>NUCLEOTIDE SEQUENCE [LARGE SCALE GENOMIC DNA]</scope>
    <source>
        <strain evidence="3">cv. O-4</strain>
    </source>
</reference>
<protein>
    <submittedName>
        <fullName evidence="2">Uncharacterized protein</fullName>
    </submittedName>
</protein>
<feature type="compositionally biased region" description="Basic residues" evidence="1">
    <location>
        <begin position="1"/>
        <end position="10"/>
    </location>
</feature>
<proteinExistence type="predicted"/>
<accession>A0A1R3G322</accession>
<feature type="region of interest" description="Disordered" evidence="1">
    <location>
        <begin position="1"/>
        <end position="35"/>
    </location>
</feature>
<evidence type="ECO:0000313" key="2">
    <source>
        <dbReference type="EMBL" id="OMO52491.1"/>
    </source>
</evidence>
<evidence type="ECO:0000313" key="3">
    <source>
        <dbReference type="Proteomes" id="UP000187203"/>
    </source>
</evidence>
<name>A0A1R3G322_9ROSI</name>
<keyword evidence="3" id="KW-1185">Reference proteome</keyword>
<organism evidence="2 3">
    <name type="scientific">Corchorus olitorius</name>
    <dbReference type="NCBI Taxonomy" id="93759"/>
    <lineage>
        <taxon>Eukaryota</taxon>
        <taxon>Viridiplantae</taxon>
        <taxon>Streptophyta</taxon>
        <taxon>Embryophyta</taxon>
        <taxon>Tracheophyta</taxon>
        <taxon>Spermatophyta</taxon>
        <taxon>Magnoliopsida</taxon>
        <taxon>eudicotyledons</taxon>
        <taxon>Gunneridae</taxon>
        <taxon>Pentapetalae</taxon>
        <taxon>rosids</taxon>
        <taxon>malvids</taxon>
        <taxon>Malvales</taxon>
        <taxon>Malvaceae</taxon>
        <taxon>Grewioideae</taxon>
        <taxon>Apeibeae</taxon>
        <taxon>Corchorus</taxon>
    </lineage>
</organism>
<comment type="caution">
    <text evidence="2">The sequence shown here is derived from an EMBL/GenBank/DDBJ whole genome shotgun (WGS) entry which is preliminary data.</text>
</comment>
<dbReference type="Proteomes" id="UP000187203">
    <property type="component" value="Unassembled WGS sequence"/>
</dbReference>
<dbReference type="EMBL" id="AWUE01023850">
    <property type="protein sequence ID" value="OMO52491.1"/>
    <property type="molecule type" value="Genomic_DNA"/>
</dbReference>
<evidence type="ECO:0000256" key="1">
    <source>
        <dbReference type="SAM" id="MobiDB-lite"/>
    </source>
</evidence>
<gene>
    <name evidence="2" type="ORF">COLO4_37142</name>
</gene>